<dbReference type="OrthoDB" id="1932122at2759"/>
<dbReference type="PANTHER" id="PTHR35312">
    <property type="entry name" value="OS07G0641800 PROTEIN"/>
    <property type="match status" value="1"/>
</dbReference>
<organism evidence="2 3">
    <name type="scientific">Elaeis guineensis var. tenera</name>
    <name type="common">Oil palm</name>
    <dbReference type="NCBI Taxonomy" id="51953"/>
    <lineage>
        <taxon>Eukaryota</taxon>
        <taxon>Viridiplantae</taxon>
        <taxon>Streptophyta</taxon>
        <taxon>Embryophyta</taxon>
        <taxon>Tracheophyta</taxon>
        <taxon>Spermatophyta</taxon>
        <taxon>Magnoliopsida</taxon>
        <taxon>Liliopsida</taxon>
        <taxon>Arecaceae</taxon>
        <taxon>Arecoideae</taxon>
        <taxon>Cocoseae</taxon>
        <taxon>Elaeidinae</taxon>
        <taxon>Elaeis</taxon>
    </lineage>
</organism>
<feature type="compositionally biased region" description="Basic and acidic residues" evidence="1">
    <location>
        <begin position="52"/>
        <end position="65"/>
    </location>
</feature>
<evidence type="ECO:0000313" key="2">
    <source>
        <dbReference type="Proteomes" id="UP000504607"/>
    </source>
</evidence>
<dbReference type="RefSeq" id="XP_010922043.2">
    <property type="nucleotide sequence ID" value="XM_010923741.3"/>
</dbReference>
<gene>
    <name evidence="3" type="primary">LOC105045459</name>
</gene>
<name>A0A6I9R8A9_ELAGV</name>
<dbReference type="AlphaFoldDB" id="A0A6I9R8A9"/>
<protein>
    <submittedName>
        <fullName evidence="3">Uncharacterized protein LOC105045459 isoform X2</fullName>
    </submittedName>
</protein>
<evidence type="ECO:0000256" key="1">
    <source>
        <dbReference type="SAM" id="MobiDB-lite"/>
    </source>
</evidence>
<evidence type="ECO:0000313" key="3">
    <source>
        <dbReference type="RefSeq" id="XP_010922043.2"/>
    </source>
</evidence>
<feature type="region of interest" description="Disordered" evidence="1">
    <location>
        <begin position="52"/>
        <end position="73"/>
    </location>
</feature>
<dbReference type="GeneID" id="105045459"/>
<proteinExistence type="predicted"/>
<accession>A0A6I9R8A9</accession>
<dbReference type="Proteomes" id="UP000504607">
    <property type="component" value="Chromosome 5"/>
</dbReference>
<reference evidence="3" key="1">
    <citation type="submission" date="2025-08" db="UniProtKB">
        <authorList>
            <consortium name="RefSeq"/>
        </authorList>
    </citation>
    <scope>IDENTIFICATION</scope>
</reference>
<dbReference type="KEGG" id="egu:105045459"/>
<sequence length="138" mass="15834">MSTVSGILKRPIAARGIQSTNPRSSMEERHFRRFLDRFPVVRSPYYCADTERESCTHSAKDERASGRNVQNEMVKKDALAKTSDEDPFWQKLRVAAEKKVGPAKAQKFCRAFQSIHERLVYRELSLEAAQRFINAEGN</sequence>
<dbReference type="PANTHER" id="PTHR35312:SF1">
    <property type="entry name" value="OS07G0641800 PROTEIN"/>
    <property type="match status" value="1"/>
</dbReference>
<keyword evidence="2" id="KW-1185">Reference proteome</keyword>